<dbReference type="AlphaFoldDB" id="A0A0F6QJ35"/>
<gene>
    <name evidence="10" type="primary">Pb</name>
</gene>
<dbReference type="PANTHER" id="PTHR45664:SF2">
    <property type="entry name" value="HOMEOTIC PROTEIN PROBOSCIPEDIA"/>
    <property type="match status" value="1"/>
</dbReference>
<accession>A0A0F6QJ35</accession>
<dbReference type="GO" id="GO:0000978">
    <property type="term" value="F:RNA polymerase II cis-regulatory region sequence-specific DNA binding"/>
    <property type="evidence" value="ECO:0007669"/>
    <property type="project" value="TreeGrafter"/>
</dbReference>
<evidence type="ECO:0000313" key="10">
    <source>
        <dbReference type="EMBL" id="AKE07582.1"/>
    </source>
</evidence>
<dbReference type="PANTHER" id="PTHR45664">
    <property type="entry name" value="PROTEIN ZERKNUELLT 1-RELATED"/>
    <property type="match status" value="1"/>
</dbReference>
<evidence type="ECO:0000256" key="7">
    <source>
        <dbReference type="RuleBase" id="RU000682"/>
    </source>
</evidence>
<dbReference type="Gene3D" id="1.10.10.60">
    <property type="entry name" value="Homeodomain-like"/>
    <property type="match status" value="1"/>
</dbReference>
<dbReference type="PROSITE" id="PS50071">
    <property type="entry name" value="HOMEOBOX_2"/>
    <property type="match status" value="1"/>
</dbReference>
<keyword evidence="4 6" id="KW-0371">Homeobox</keyword>
<feature type="compositionally biased region" description="Basic and acidic residues" evidence="8">
    <location>
        <begin position="176"/>
        <end position="196"/>
    </location>
</feature>
<dbReference type="InterPro" id="IPR001356">
    <property type="entry name" value="HD"/>
</dbReference>
<dbReference type="PRINTS" id="PR00024">
    <property type="entry name" value="HOMEOBOX"/>
</dbReference>
<dbReference type="GO" id="GO:0048513">
    <property type="term" value="P:animal organ development"/>
    <property type="evidence" value="ECO:0007669"/>
    <property type="project" value="UniProtKB-ARBA"/>
</dbReference>
<dbReference type="FunFam" id="1.10.10.60:FF:000176">
    <property type="entry name" value="pancreas/duodenum homeobox protein 1"/>
    <property type="match status" value="1"/>
</dbReference>
<feature type="DNA-binding region" description="Homeobox" evidence="6">
    <location>
        <begin position="71"/>
        <end position="130"/>
    </location>
</feature>
<feature type="compositionally biased region" description="Low complexity" evidence="8">
    <location>
        <begin position="154"/>
        <end position="170"/>
    </location>
</feature>
<sequence>MAEFLTTAPSITETSVAPYCPDQLAQESPRVPEYPWMREKKQQRKQGTQGTTFEQQGTPTPSTPASAGNNPRRLRTAYTNSQLLELEKEFHFNKYLCRPRRIEIAASLDLTERQVKVWFQNRRMKYKRQSGKDGMNENSVSSTSNPLDCNALDSSSNPSSIKSMSPSDGSLCGPETDVKDSNGPESKIDRTAEQGDRANTPADVIPGERTLGSGIVDPDTNTDAKRVISPKMTEHDDMELNPSVGASYTPDSGTHSLNGPVNSVSGISKFQASSPQSYGGNAVLASPLAAFTPGQDCSPNSVGS</sequence>
<dbReference type="InterPro" id="IPR009057">
    <property type="entry name" value="Homeodomain-like_sf"/>
</dbReference>
<protein>
    <submittedName>
        <fullName evidence="10">MaPb Hox protein</fullName>
    </submittedName>
</protein>
<dbReference type="PROSITE" id="PS00027">
    <property type="entry name" value="HOMEOBOX_1"/>
    <property type="match status" value="1"/>
</dbReference>
<dbReference type="GO" id="GO:0000981">
    <property type="term" value="F:DNA-binding transcription factor activity, RNA polymerase II-specific"/>
    <property type="evidence" value="ECO:0007669"/>
    <property type="project" value="InterPro"/>
</dbReference>
<evidence type="ECO:0000256" key="5">
    <source>
        <dbReference type="ARBA" id="ARBA00023242"/>
    </source>
</evidence>
<dbReference type="Pfam" id="PF00046">
    <property type="entry name" value="Homeodomain"/>
    <property type="match status" value="1"/>
</dbReference>
<reference evidence="10" key="1">
    <citation type="journal article" date="2015" name="BMC Biol.">
        <title>Hox genes pattern the anterior-posterior axis of the juvenile but not the larva in a maximally-indirect developing invertebrate, Micrura alaskensis (Nemertea).</title>
        <authorList>
            <person name="Hiebert L.S."/>
            <person name="Maslakova S.A."/>
        </authorList>
    </citation>
    <scope>NUCLEOTIDE SEQUENCE</scope>
    <source>
        <strain evidence="10">MAL283955</strain>
    </source>
</reference>
<evidence type="ECO:0000256" key="4">
    <source>
        <dbReference type="ARBA" id="ARBA00023155"/>
    </source>
</evidence>
<proteinExistence type="evidence at transcript level"/>
<dbReference type="InterPro" id="IPR001827">
    <property type="entry name" value="Homeobox_Antennapedia_CS"/>
</dbReference>
<feature type="compositionally biased region" description="Polar residues" evidence="8">
    <location>
        <begin position="244"/>
        <end position="260"/>
    </location>
</feature>
<organism evidence="10">
    <name type="scientific">Maculaura alaskensis</name>
    <dbReference type="NCBI Taxonomy" id="187798"/>
    <lineage>
        <taxon>Eukaryota</taxon>
        <taxon>Metazoa</taxon>
        <taxon>Spiralia</taxon>
        <taxon>Lophotrochozoa</taxon>
        <taxon>Nemertea</taxon>
        <taxon>Pilidiophora</taxon>
        <taxon>Heteronemertea</taxon>
        <taxon>Lineidae</taxon>
        <taxon>Maculaura</taxon>
    </lineage>
</organism>
<dbReference type="PROSITE" id="PS00032">
    <property type="entry name" value="ANTENNAPEDIA"/>
    <property type="match status" value="1"/>
</dbReference>
<name>A0A0F6QJ35_9BILA</name>
<evidence type="ECO:0000256" key="8">
    <source>
        <dbReference type="SAM" id="MobiDB-lite"/>
    </source>
</evidence>
<evidence type="ECO:0000256" key="2">
    <source>
        <dbReference type="ARBA" id="ARBA00022473"/>
    </source>
</evidence>
<feature type="compositionally biased region" description="Low complexity" evidence="8">
    <location>
        <begin position="45"/>
        <end position="58"/>
    </location>
</feature>
<evidence type="ECO:0000256" key="1">
    <source>
        <dbReference type="ARBA" id="ARBA00004123"/>
    </source>
</evidence>
<dbReference type="GO" id="GO:0005634">
    <property type="term" value="C:nucleus"/>
    <property type="evidence" value="ECO:0007669"/>
    <property type="project" value="UniProtKB-SubCell"/>
</dbReference>
<keyword evidence="3 6" id="KW-0238">DNA-binding</keyword>
<dbReference type="CDD" id="cd00086">
    <property type="entry name" value="homeodomain"/>
    <property type="match status" value="1"/>
</dbReference>
<dbReference type="InterPro" id="IPR020479">
    <property type="entry name" value="HD_metazoa"/>
</dbReference>
<keyword evidence="5 6" id="KW-0539">Nucleus</keyword>
<feature type="domain" description="Homeobox" evidence="9">
    <location>
        <begin position="69"/>
        <end position="129"/>
    </location>
</feature>
<feature type="non-terminal residue" evidence="10">
    <location>
        <position position="304"/>
    </location>
</feature>
<keyword evidence="2" id="KW-0217">Developmental protein</keyword>
<comment type="subcellular location">
    <subcellularLocation>
        <location evidence="1 6 7">Nucleus</location>
    </subcellularLocation>
</comment>
<feature type="compositionally biased region" description="Polar residues" evidence="8">
    <location>
        <begin position="59"/>
        <end position="69"/>
    </location>
</feature>
<feature type="region of interest" description="Disordered" evidence="8">
    <location>
        <begin position="126"/>
        <end position="260"/>
    </location>
</feature>
<evidence type="ECO:0000256" key="6">
    <source>
        <dbReference type="PROSITE-ProRule" id="PRU00108"/>
    </source>
</evidence>
<evidence type="ECO:0000259" key="9">
    <source>
        <dbReference type="PROSITE" id="PS50071"/>
    </source>
</evidence>
<feature type="region of interest" description="Disordered" evidence="8">
    <location>
        <begin position="19"/>
        <end position="72"/>
    </location>
</feature>
<dbReference type="InterPro" id="IPR017970">
    <property type="entry name" value="Homeobox_CS"/>
</dbReference>
<dbReference type="SUPFAM" id="SSF46689">
    <property type="entry name" value="Homeodomain-like"/>
    <property type="match status" value="1"/>
</dbReference>
<feature type="compositionally biased region" description="Polar residues" evidence="8">
    <location>
        <begin position="136"/>
        <end position="147"/>
    </location>
</feature>
<dbReference type="SMART" id="SM00389">
    <property type="entry name" value="HOX"/>
    <property type="match status" value="1"/>
</dbReference>
<evidence type="ECO:0000256" key="3">
    <source>
        <dbReference type="ARBA" id="ARBA00023125"/>
    </source>
</evidence>
<dbReference type="EMBL" id="KP762176">
    <property type="protein sequence ID" value="AKE07582.1"/>
    <property type="molecule type" value="mRNA"/>
</dbReference>